<dbReference type="Proteomes" id="UP001596043">
    <property type="component" value="Unassembled WGS sequence"/>
</dbReference>
<name>A0ABV9HYQ6_9FLAO</name>
<reference evidence="3" key="1">
    <citation type="journal article" date="2019" name="Int. J. Syst. Evol. Microbiol.">
        <title>The Global Catalogue of Microorganisms (GCM) 10K type strain sequencing project: providing services to taxonomists for standard genome sequencing and annotation.</title>
        <authorList>
            <consortium name="The Broad Institute Genomics Platform"/>
            <consortium name="The Broad Institute Genome Sequencing Center for Infectious Disease"/>
            <person name="Wu L."/>
            <person name="Ma J."/>
        </authorList>
    </citation>
    <scope>NUCLEOTIDE SEQUENCE [LARGE SCALE GENOMIC DNA]</scope>
    <source>
        <strain evidence="3">YJ-61-S</strain>
    </source>
</reference>
<organism evidence="2 3">
    <name type="scientific">Dokdonia ponticola</name>
    <dbReference type="NCBI Taxonomy" id="2041041"/>
    <lineage>
        <taxon>Bacteria</taxon>
        <taxon>Pseudomonadati</taxon>
        <taxon>Bacteroidota</taxon>
        <taxon>Flavobacteriia</taxon>
        <taxon>Flavobacteriales</taxon>
        <taxon>Flavobacteriaceae</taxon>
        <taxon>Dokdonia</taxon>
    </lineage>
</organism>
<feature type="signal peptide" evidence="1">
    <location>
        <begin position="1"/>
        <end position="19"/>
    </location>
</feature>
<dbReference type="RefSeq" id="WP_379980386.1">
    <property type="nucleotide sequence ID" value="NZ_JBHSFV010000010.1"/>
</dbReference>
<gene>
    <name evidence="2" type="ORF">ACFO3O_15410</name>
</gene>
<evidence type="ECO:0000256" key="1">
    <source>
        <dbReference type="SAM" id="SignalP"/>
    </source>
</evidence>
<feature type="chain" id="PRO_5046871236" evidence="1">
    <location>
        <begin position="20"/>
        <end position="295"/>
    </location>
</feature>
<evidence type="ECO:0000313" key="3">
    <source>
        <dbReference type="Proteomes" id="UP001596043"/>
    </source>
</evidence>
<protein>
    <submittedName>
        <fullName evidence="2">Uncharacterized protein</fullName>
    </submittedName>
</protein>
<keyword evidence="3" id="KW-1185">Reference proteome</keyword>
<proteinExistence type="predicted"/>
<dbReference type="EMBL" id="JBHSFV010000010">
    <property type="protein sequence ID" value="MFC4635297.1"/>
    <property type="molecule type" value="Genomic_DNA"/>
</dbReference>
<accession>A0ABV9HYQ6</accession>
<keyword evidence="1" id="KW-0732">Signal</keyword>
<sequence length="295" mass="33288">MRNLLLVSFLTLFFFPTSAFSQQPMYEYIGVIKLSDSAFISYRLAFEEVDGRIEGYSLTDMGGKHETKSNIKGRYDETEKILSFQEYDIVYTKSPLEELDMYMCLVSFEGKLRNLKKNKAFSGDFKGVSAEGNACPEGMIIVSNAQKADKRIEKFDKKVQKSKKISQEVKDKISMRRAIDTLTMSVVKKDENLNVFTKTKNVIISIYDAGKVDDDRINLYIDGKLILENYAILREKKEIPITISKESTTVKVTALNVGDSAPNTVKVEILDGSNLITTRTSLNTNESAVLTLVNQ</sequence>
<evidence type="ECO:0000313" key="2">
    <source>
        <dbReference type="EMBL" id="MFC4635297.1"/>
    </source>
</evidence>
<comment type="caution">
    <text evidence="2">The sequence shown here is derived from an EMBL/GenBank/DDBJ whole genome shotgun (WGS) entry which is preliminary data.</text>
</comment>